<dbReference type="GO" id="GO:0016020">
    <property type="term" value="C:membrane"/>
    <property type="evidence" value="ECO:0007669"/>
    <property type="project" value="TreeGrafter"/>
</dbReference>
<comment type="caution">
    <text evidence="4">The sequence shown here is derived from an EMBL/GenBank/DDBJ whole genome shotgun (WGS) entry which is preliminary data.</text>
</comment>
<sequence length="368" mass="41711">TCFRIMSILKLFTFAARKTCHKNLIIKNLSPFSANCAFDICRRQFSNCGSEEGKEIRVPTPYGHIACKEYGNPNGHPVLAIHGLMDNCGSFEPLIPLIVKENNLHIVAIDETGCGLSSHLPPGAEMTYFSLLKDMRRVTKYLKWKKFSLIGHSKGGLFSIFFASIFPQIIQSVVSIDAIGPVVSKENYPFTNHEEMVIEKHLKFDELYLKNRNLDETAPIYTGTEAIKRILTATLFGLSEKHSTATYDITEKDARILMKRGTKPHKDGLIFTRDLRFKLPFLGLIPSENDFQQLSSRIKCDLLLLIATEGVCSRLDNRKWIETYRSNCRTFEQVTVEGKHYLHMQNAANVASFINPFLKNSLRKGSVI</sequence>
<dbReference type="EMBL" id="NCKU01009018">
    <property type="protein sequence ID" value="RWS01536.1"/>
    <property type="molecule type" value="Genomic_DNA"/>
</dbReference>
<evidence type="ECO:0000256" key="2">
    <source>
        <dbReference type="ARBA" id="ARBA00022801"/>
    </source>
</evidence>
<evidence type="ECO:0000313" key="5">
    <source>
        <dbReference type="Proteomes" id="UP000285301"/>
    </source>
</evidence>
<feature type="non-terminal residue" evidence="4">
    <location>
        <position position="1"/>
    </location>
</feature>
<dbReference type="OrthoDB" id="190201at2759"/>
<dbReference type="InterPro" id="IPR029058">
    <property type="entry name" value="AB_hydrolase_fold"/>
</dbReference>
<keyword evidence="2 4" id="KW-0378">Hydrolase</keyword>
<dbReference type="PANTHER" id="PTHR43798">
    <property type="entry name" value="MONOACYLGLYCEROL LIPASE"/>
    <property type="match status" value="1"/>
</dbReference>
<gene>
    <name evidence="4" type="ORF">B4U79_14677</name>
</gene>
<dbReference type="Pfam" id="PF00561">
    <property type="entry name" value="Abhydrolase_1"/>
    <property type="match status" value="1"/>
</dbReference>
<keyword evidence="5" id="KW-1185">Reference proteome</keyword>
<accession>A0A443QEX7</accession>
<evidence type="ECO:0000256" key="1">
    <source>
        <dbReference type="ARBA" id="ARBA00008645"/>
    </source>
</evidence>
<feature type="domain" description="AB hydrolase-1" evidence="3">
    <location>
        <begin position="77"/>
        <end position="184"/>
    </location>
</feature>
<organism evidence="4 5">
    <name type="scientific">Dinothrombium tinctorium</name>
    <dbReference type="NCBI Taxonomy" id="1965070"/>
    <lineage>
        <taxon>Eukaryota</taxon>
        <taxon>Metazoa</taxon>
        <taxon>Ecdysozoa</taxon>
        <taxon>Arthropoda</taxon>
        <taxon>Chelicerata</taxon>
        <taxon>Arachnida</taxon>
        <taxon>Acari</taxon>
        <taxon>Acariformes</taxon>
        <taxon>Trombidiformes</taxon>
        <taxon>Prostigmata</taxon>
        <taxon>Anystina</taxon>
        <taxon>Parasitengona</taxon>
        <taxon>Trombidioidea</taxon>
        <taxon>Trombidiidae</taxon>
        <taxon>Dinothrombium</taxon>
    </lineage>
</organism>
<proteinExistence type="inferred from homology"/>
<reference evidence="4 5" key="1">
    <citation type="journal article" date="2018" name="Gigascience">
        <title>Genomes of trombidid mites reveal novel predicted allergens and laterally-transferred genes associated with secondary metabolism.</title>
        <authorList>
            <person name="Dong X."/>
            <person name="Chaisiri K."/>
            <person name="Xia D."/>
            <person name="Armstrong S.D."/>
            <person name="Fang Y."/>
            <person name="Donnelly M.J."/>
            <person name="Kadowaki T."/>
            <person name="McGarry J.W."/>
            <person name="Darby A.C."/>
            <person name="Makepeace B.L."/>
        </authorList>
    </citation>
    <scope>NUCLEOTIDE SEQUENCE [LARGE SCALE GENOMIC DNA]</scope>
    <source>
        <strain evidence="4">UoL-WK</strain>
    </source>
</reference>
<dbReference type="InterPro" id="IPR050266">
    <property type="entry name" value="AB_hydrolase_sf"/>
</dbReference>
<name>A0A443QEX7_9ACAR</name>
<comment type="similarity">
    <text evidence="1">Belongs to the AB hydrolase superfamily.</text>
</comment>
<dbReference type="STRING" id="1965070.A0A443QEX7"/>
<protein>
    <submittedName>
        <fullName evidence="4">Serine hydrolase-like protein</fullName>
    </submittedName>
</protein>
<dbReference type="InterPro" id="IPR000073">
    <property type="entry name" value="AB_hydrolase_1"/>
</dbReference>
<dbReference type="PANTHER" id="PTHR43798:SF14">
    <property type="entry name" value="SERINE HYDROLASE-LIKE PROTEIN DDB_G0286239"/>
    <property type="match status" value="1"/>
</dbReference>
<dbReference type="AlphaFoldDB" id="A0A443QEX7"/>
<evidence type="ECO:0000259" key="3">
    <source>
        <dbReference type="Pfam" id="PF00561"/>
    </source>
</evidence>
<evidence type="ECO:0000313" key="4">
    <source>
        <dbReference type="EMBL" id="RWS01536.1"/>
    </source>
</evidence>
<dbReference type="SUPFAM" id="SSF53474">
    <property type="entry name" value="alpha/beta-Hydrolases"/>
    <property type="match status" value="1"/>
</dbReference>
<dbReference type="Gene3D" id="3.40.50.1820">
    <property type="entry name" value="alpha/beta hydrolase"/>
    <property type="match status" value="1"/>
</dbReference>
<dbReference type="Proteomes" id="UP000285301">
    <property type="component" value="Unassembled WGS sequence"/>
</dbReference>
<dbReference type="GO" id="GO:0016787">
    <property type="term" value="F:hydrolase activity"/>
    <property type="evidence" value="ECO:0007669"/>
    <property type="project" value="UniProtKB-KW"/>
</dbReference>